<protein>
    <submittedName>
        <fullName evidence="3">PadR family transcriptional regulator</fullName>
    </submittedName>
</protein>
<sequence length="215" mass="23766">MHHHAMVGRHGGGGHRGGPGHGGRHGHHHHGDPADDAGDEQGWVRGRKFGAEDLQLMLLGILENKPSHGYELIKALGAMSSGFYTPSPGMIYPALTYLEEIGYATVELEGSKKRYHVADAGRAYLDQNRDRLALLFGKLKHVARKMEWMRRAWTGQPMEAGPEGQDTVTGWVPELVQARQALKQALFRRDDADPAEQRRIAAILMRAVQEIDGKA</sequence>
<evidence type="ECO:0000256" key="1">
    <source>
        <dbReference type="SAM" id="MobiDB-lite"/>
    </source>
</evidence>
<dbReference type="InterPro" id="IPR036388">
    <property type="entry name" value="WH-like_DNA-bd_sf"/>
</dbReference>
<feature type="domain" description="Transcription regulator PadR N-terminal" evidence="2">
    <location>
        <begin position="58"/>
        <end position="126"/>
    </location>
</feature>
<evidence type="ECO:0000313" key="3">
    <source>
        <dbReference type="EMBL" id="ANN74707.1"/>
    </source>
</evidence>
<feature type="compositionally biased region" description="Gly residues" evidence="1">
    <location>
        <begin position="9"/>
        <end position="21"/>
    </location>
</feature>
<reference evidence="3 4" key="1">
    <citation type="submission" date="2016-06" db="EMBL/GenBank/DDBJ databases">
        <title>Complete genome sequences of Bordetella bronchialis and Bordetella flabilis.</title>
        <authorList>
            <person name="LiPuma J.J."/>
            <person name="Spilker T."/>
        </authorList>
    </citation>
    <scope>NUCLEOTIDE SEQUENCE [LARGE SCALE GENOMIC DNA]</scope>
    <source>
        <strain evidence="3 4">AU17976</strain>
    </source>
</reference>
<gene>
    <name evidence="3" type="ORF">BAU08_10355</name>
</gene>
<dbReference type="InterPro" id="IPR036390">
    <property type="entry name" value="WH_DNA-bd_sf"/>
</dbReference>
<dbReference type="PANTHER" id="PTHR43252:SF7">
    <property type="entry name" value="TRANSCRIPTIONAL REGULATOR YQJI"/>
    <property type="match status" value="1"/>
</dbReference>
<dbReference type="Gene3D" id="1.10.10.10">
    <property type="entry name" value="Winged helix-like DNA-binding domain superfamily/Winged helix DNA-binding domain"/>
    <property type="match status" value="1"/>
</dbReference>
<accession>A0A193G3Y4</accession>
<dbReference type="AlphaFoldDB" id="A0A193G3Y4"/>
<dbReference type="Proteomes" id="UP000092213">
    <property type="component" value="Chromosome"/>
</dbReference>
<feature type="region of interest" description="Disordered" evidence="1">
    <location>
        <begin position="1"/>
        <end position="42"/>
    </location>
</feature>
<dbReference type="RefSeq" id="WP_066672696.1">
    <property type="nucleotide sequence ID" value="NZ_CP016171.1"/>
</dbReference>
<name>A0A193G3Y4_9BORD</name>
<dbReference type="Pfam" id="PF03551">
    <property type="entry name" value="PadR"/>
    <property type="match status" value="1"/>
</dbReference>
<evidence type="ECO:0000313" key="4">
    <source>
        <dbReference type="Proteomes" id="UP000092213"/>
    </source>
</evidence>
<dbReference type="STRING" id="463025.BAU08_10355"/>
<dbReference type="SUPFAM" id="SSF46785">
    <property type="entry name" value="Winged helix' DNA-binding domain"/>
    <property type="match status" value="1"/>
</dbReference>
<proteinExistence type="predicted"/>
<evidence type="ECO:0000259" key="2">
    <source>
        <dbReference type="Pfam" id="PF03551"/>
    </source>
</evidence>
<organism evidence="3 4">
    <name type="scientific">Bordetella bronchialis</name>
    <dbReference type="NCBI Taxonomy" id="463025"/>
    <lineage>
        <taxon>Bacteria</taxon>
        <taxon>Pseudomonadati</taxon>
        <taxon>Pseudomonadota</taxon>
        <taxon>Betaproteobacteria</taxon>
        <taxon>Burkholderiales</taxon>
        <taxon>Alcaligenaceae</taxon>
        <taxon>Bordetella</taxon>
    </lineage>
</organism>
<dbReference type="EMBL" id="CP016171">
    <property type="protein sequence ID" value="ANN74707.1"/>
    <property type="molecule type" value="Genomic_DNA"/>
</dbReference>
<dbReference type="PANTHER" id="PTHR43252">
    <property type="entry name" value="TRANSCRIPTIONAL REGULATOR YQJI"/>
    <property type="match status" value="1"/>
</dbReference>
<dbReference type="InterPro" id="IPR005149">
    <property type="entry name" value="Tscrpt_reg_PadR_N"/>
</dbReference>